<dbReference type="NCBIfam" id="NF005935">
    <property type="entry name" value="PRK07967.1"/>
    <property type="match status" value="1"/>
</dbReference>
<keyword evidence="8 18" id="KW-0808">Transferase</keyword>
<dbReference type="SUPFAM" id="SSF53901">
    <property type="entry name" value="Thiolase-like"/>
    <property type="match status" value="2"/>
</dbReference>
<comment type="subunit">
    <text evidence="4">Homodimer.</text>
</comment>
<feature type="domain" description="Ketosynthase family 3 (KS3)" evidence="19">
    <location>
        <begin position="1"/>
        <end position="401"/>
    </location>
</feature>
<dbReference type="CDD" id="cd00834">
    <property type="entry name" value="KAS_I_II"/>
    <property type="match status" value="1"/>
</dbReference>
<evidence type="ECO:0000256" key="12">
    <source>
        <dbReference type="ARBA" id="ARBA00023315"/>
    </source>
</evidence>
<evidence type="ECO:0000256" key="8">
    <source>
        <dbReference type="ARBA" id="ARBA00022679"/>
    </source>
</evidence>
<keyword evidence="6" id="KW-0963">Cytoplasm</keyword>
<evidence type="ECO:0000259" key="19">
    <source>
        <dbReference type="PROSITE" id="PS52004"/>
    </source>
</evidence>
<dbReference type="GO" id="GO:0005829">
    <property type="term" value="C:cytosol"/>
    <property type="evidence" value="ECO:0007669"/>
    <property type="project" value="TreeGrafter"/>
</dbReference>
<protein>
    <recommendedName>
        <fullName evidence="13">3-oxoacyl-[acyl-carrier-protein] synthase 1</fullName>
        <ecNumber evidence="5">2.3.1.41</ecNumber>
    </recommendedName>
    <alternativeName>
        <fullName evidence="14">3-oxoacyl-[acyl-carrier-protein] synthase I</fullName>
    </alternativeName>
    <alternativeName>
        <fullName evidence="15">Beta-ketoacyl-ACP synthase I</fullName>
    </alternativeName>
</protein>
<dbReference type="InterPro" id="IPR000794">
    <property type="entry name" value="Beta-ketoacyl_synthase"/>
</dbReference>
<dbReference type="GO" id="GO:0006633">
    <property type="term" value="P:fatty acid biosynthetic process"/>
    <property type="evidence" value="ECO:0007669"/>
    <property type="project" value="UniProtKB-UniPathway"/>
</dbReference>
<keyword evidence="10" id="KW-0443">Lipid metabolism</keyword>
<evidence type="ECO:0000313" key="21">
    <source>
        <dbReference type="Proteomes" id="UP000321419"/>
    </source>
</evidence>
<evidence type="ECO:0000256" key="11">
    <source>
        <dbReference type="ARBA" id="ARBA00023160"/>
    </source>
</evidence>
<dbReference type="Pfam" id="PF00109">
    <property type="entry name" value="ketoacyl-synt"/>
    <property type="match status" value="1"/>
</dbReference>
<comment type="catalytic activity">
    <reaction evidence="17">
        <text>a fatty acyl-[ACP] + malonyl-[ACP] + H(+) = a 3-oxoacyl-[ACP] + holo-[ACP] + CO2</text>
        <dbReference type="Rhea" id="RHEA:22836"/>
        <dbReference type="Rhea" id="RHEA-COMP:9623"/>
        <dbReference type="Rhea" id="RHEA-COMP:9685"/>
        <dbReference type="Rhea" id="RHEA-COMP:9916"/>
        <dbReference type="Rhea" id="RHEA-COMP:14125"/>
        <dbReference type="ChEBI" id="CHEBI:15378"/>
        <dbReference type="ChEBI" id="CHEBI:16526"/>
        <dbReference type="ChEBI" id="CHEBI:64479"/>
        <dbReference type="ChEBI" id="CHEBI:78449"/>
        <dbReference type="ChEBI" id="CHEBI:78776"/>
        <dbReference type="ChEBI" id="CHEBI:138651"/>
        <dbReference type="EC" id="2.3.1.41"/>
    </reaction>
    <physiologicalReaction direction="left-to-right" evidence="17">
        <dbReference type="Rhea" id="RHEA:22837"/>
    </physiologicalReaction>
</comment>
<evidence type="ECO:0000256" key="6">
    <source>
        <dbReference type="ARBA" id="ARBA00022490"/>
    </source>
</evidence>
<comment type="caution">
    <text evidence="20">The sequence shown here is derived from an EMBL/GenBank/DDBJ whole genome shotgun (WGS) entry which is preliminary data.</text>
</comment>
<dbReference type="InterPro" id="IPR018201">
    <property type="entry name" value="Ketoacyl_synth_AS"/>
</dbReference>
<evidence type="ECO:0000256" key="10">
    <source>
        <dbReference type="ARBA" id="ARBA00023098"/>
    </source>
</evidence>
<comment type="subcellular location">
    <subcellularLocation>
        <location evidence="1">Cytoplasm</location>
    </subcellularLocation>
</comment>
<keyword evidence="21" id="KW-1185">Reference proteome</keyword>
<keyword evidence="11" id="KW-0275">Fatty acid biosynthesis</keyword>
<evidence type="ECO:0000256" key="17">
    <source>
        <dbReference type="ARBA" id="ARBA00048506"/>
    </source>
</evidence>
<dbReference type="OrthoDB" id="9808669at2"/>
<evidence type="ECO:0000256" key="18">
    <source>
        <dbReference type="RuleBase" id="RU003694"/>
    </source>
</evidence>
<organism evidence="20 21">
    <name type="scientific">Pseudoalteromonas espejiana</name>
    <dbReference type="NCBI Taxonomy" id="28107"/>
    <lineage>
        <taxon>Bacteria</taxon>
        <taxon>Pseudomonadati</taxon>
        <taxon>Pseudomonadota</taxon>
        <taxon>Gammaproteobacteria</taxon>
        <taxon>Alteromonadales</taxon>
        <taxon>Pseudoalteromonadaceae</taxon>
        <taxon>Pseudoalteromonas</taxon>
    </lineage>
</organism>
<proteinExistence type="inferred from homology"/>
<evidence type="ECO:0000313" key="20">
    <source>
        <dbReference type="EMBL" id="GEK53444.1"/>
    </source>
</evidence>
<dbReference type="PROSITE" id="PS52004">
    <property type="entry name" value="KS3_2"/>
    <property type="match status" value="1"/>
</dbReference>
<dbReference type="GO" id="GO:0004315">
    <property type="term" value="F:3-oxoacyl-[acyl-carrier-protein] synthase activity"/>
    <property type="evidence" value="ECO:0007669"/>
    <property type="project" value="UniProtKB-EC"/>
</dbReference>
<evidence type="ECO:0000256" key="3">
    <source>
        <dbReference type="ARBA" id="ARBA00008467"/>
    </source>
</evidence>
<evidence type="ECO:0000256" key="15">
    <source>
        <dbReference type="ARBA" id="ARBA00042143"/>
    </source>
</evidence>
<dbReference type="Gene3D" id="3.40.47.10">
    <property type="match status" value="2"/>
</dbReference>
<dbReference type="InterPro" id="IPR016039">
    <property type="entry name" value="Thiolase-like"/>
</dbReference>
<dbReference type="Pfam" id="PF02801">
    <property type="entry name" value="Ketoacyl-synt_C"/>
    <property type="match status" value="1"/>
</dbReference>
<dbReference type="PROSITE" id="PS00606">
    <property type="entry name" value="KS3_1"/>
    <property type="match status" value="1"/>
</dbReference>
<evidence type="ECO:0000256" key="16">
    <source>
        <dbReference type="ARBA" id="ARBA00048121"/>
    </source>
</evidence>
<dbReference type="InterPro" id="IPR014031">
    <property type="entry name" value="Ketoacyl_synth_C"/>
</dbReference>
<dbReference type="FunFam" id="3.40.47.10:FF:000005">
    <property type="entry name" value="3-oxoacyl-[acyl-carrier-protein] synthase I"/>
    <property type="match status" value="1"/>
</dbReference>
<evidence type="ECO:0000256" key="2">
    <source>
        <dbReference type="ARBA" id="ARBA00005194"/>
    </source>
</evidence>
<comment type="catalytic activity">
    <reaction evidence="16">
        <text>(3Z)-decenoyl-[ACP] + malonyl-[ACP] + H(+) = 3-oxo-(5Z)-dodecenoyl-[ACP] + holo-[ACP] + CO2</text>
        <dbReference type="Rhea" id="RHEA:54940"/>
        <dbReference type="Rhea" id="RHEA-COMP:9623"/>
        <dbReference type="Rhea" id="RHEA-COMP:9685"/>
        <dbReference type="Rhea" id="RHEA-COMP:9927"/>
        <dbReference type="Rhea" id="RHEA-COMP:14042"/>
        <dbReference type="ChEBI" id="CHEBI:15378"/>
        <dbReference type="ChEBI" id="CHEBI:16526"/>
        <dbReference type="ChEBI" id="CHEBI:64479"/>
        <dbReference type="ChEBI" id="CHEBI:78449"/>
        <dbReference type="ChEBI" id="CHEBI:78798"/>
        <dbReference type="ChEBI" id="CHEBI:138410"/>
    </reaction>
    <physiologicalReaction direction="left-to-right" evidence="16">
        <dbReference type="Rhea" id="RHEA:54941"/>
    </physiologicalReaction>
</comment>
<evidence type="ECO:0000256" key="1">
    <source>
        <dbReference type="ARBA" id="ARBA00004496"/>
    </source>
</evidence>
<name>A0A510XQY8_9GAMM</name>
<evidence type="ECO:0000256" key="13">
    <source>
        <dbReference type="ARBA" id="ARBA00039450"/>
    </source>
</evidence>
<dbReference type="PANTHER" id="PTHR11712">
    <property type="entry name" value="POLYKETIDE SYNTHASE-RELATED"/>
    <property type="match status" value="1"/>
</dbReference>
<gene>
    <name evidence="20" type="primary">fabB</name>
    <name evidence="20" type="ORF">PES01_02890</name>
</gene>
<dbReference type="InterPro" id="IPR014030">
    <property type="entry name" value="Ketoacyl_synth_N"/>
</dbReference>
<dbReference type="EMBL" id="BJUM01000002">
    <property type="protein sequence ID" value="GEK53444.1"/>
    <property type="molecule type" value="Genomic_DNA"/>
</dbReference>
<dbReference type="AlphaFoldDB" id="A0A510XQY8"/>
<accession>A0A510XQY8</accession>
<keyword evidence="12" id="KW-0012">Acyltransferase</keyword>
<sequence length="404" mass="42883">MRRAVITGIGVVSSIGNNKEEVLESLKAGKSGIAFNQEFADYNLRSNVSGKIDIDVKEHVDRKAMRFMGDAAAYSYISMKQAIEDAGLSEEQVSNERTGLLVGSGGGSSKWQVEAADILREKGVKRVGPYMVPRTMASTTSACLATPFKIKGVNYSISSACATSAHCIGHAVEQIQLGKQDVIFAGGGEELHWTLAMEFDAMGALSTKYNETPEKASRTYDANRDGFVISAGGGIVVVEELEHALARGAHIYAEIVGYGATSDGYDMVAPSGEGAVRCMRQAMQGVDAPIDYLNTHGTSTPVGDVKELGAIQEVFGGNSPLISATKSLTGHALGAAGVHEAIFSILMMENDFVAPSINVDELDEQAQGLNIVTERRDAKLNTVMSNSFGFGGTNATLVMSKYKD</sequence>
<dbReference type="UniPathway" id="UPA00094"/>
<comment type="similarity">
    <text evidence="3 18">Belongs to the thiolase-like superfamily. Beta-ketoacyl-ACP synthases family.</text>
</comment>
<dbReference type="RefSeq" id="WP_089348208.1">
    <property type="nucleotide sequence ID" value="NZ_BJUM01000002.1"/>
</dbReference>
<evidence type="ECO:0000256" key="14">
    <source>
        <dbReference type="ARBA" id="ARBA00041620"/>
    </source>
</evidence>
<dbReference type="EC" id="2.3.1.41" evidence="5"/>
<evidence type="ECO:0000256" key="9">
    <source>
        <dbReference type="ARBA" id="ARBA00022832"/>
    </source>
</evidence>
<dbReference type="SMART" id="SM00825">
    <property type="entry name" value="PKS_KS"/>
    <property type="match status" value="1"/>
</dbReference>
<dbReference type="InterPro" id="IPR020841">
    <property type="entry name" value="PKS_Beta-ketoAc_synthase_dom"/>
</dbReference>
<evidence type="ECO:0000256" key="7">
    <source>
        <dbReference type="ARBA" id="ARBA00022516"/>
    </source>
</evidence>
<dbReference type="PANTHER" id="PTHR11712:SF306">
    <property type="entry name" value="3-OXOACYL-[ACYL-CARRIER-PROTEIN] SYNTHASE 1"/>
    <property type="match status" value="1"/>
</dbReference>
<keyword evidence="9" id="KW-0276">Fatty acid metabolism</keyword>
<keyword evidence="7" id="KW-0444">Lipid biosynthesis</keyword>
<dbReference type="Proteomes" id="UP000321419">
    <property type="component" value="Unassembled WGS sequence"/>
</dbReference>
<evidence type="ECO:0000256" key="5">
    <source>
        <dbReference type="ARBA" id="ARBA00013191"/>
    </source>
</evidence>
<dbReference type="NCBIfam" id="NF005589">
    <property type="entry name" value="PRK07314.1"/>
    <property type="match status" value="1"/>
</dbReference>
<dbReference type="FunFam" id="3.40.47.10:FF:000006">
    <property type="entry name" value="3-oxoacyl-[acyl-carrier-protein] synthase I"/>
    <property type="match status" value="1"/>
</dbReference>
<evidence type="ECO:0000256" key="4">
    <source>
        <dbReference type="ARBA" id="ARBA00011738"/>
    </source>
</evidence>
<reference evidence="20 21" key="1">
    <citation type="submission" date="2019-07" db="EMBL/GenBank/DDBJ databases">
        <title>Whole genome shotgun sequence of Pseudoalteromonas espejiana NBRC 102222.</title>
        <authorList>
            <person name="Hosoyama A."/>
            <person name="Uohara A."/>
            <person name="Ohji S."/>
            <person name="Ichikawa N."/>
        </authorList>
    </citation>
    <scope>NUCLEOTIDE SEQUENCE [LARGE SCALE GENOMIC DNA]</scope>
    <source>
        <strain evidence="20 21">NBRC 102222</strain>
    </source>
</reference>
<comment type="pathway">
    <text evidence="2">Lipid metabolism; fatty acid biosynthesis.</text>
</comment>